<keyword evidence="1" id="KW-0472">Membrane</keyword>
<keyword evidence="1" id="KW-0812">Transmembrane</keyword>
<sequence>MRSRVQRCPQLTRRCLRNTASRSLARSLAGCLSLSGRPIALPPPPHHHPPRPPLGPPSPISAAALRILIDLNWGLAAVDRIIHTSLHSPIVFLFALVIALAHPFPLLPLHVSTSIFCDDSMRYVGSRYCQGANVSRRWPLNASRTNGRASSDPFSPTSYT</sequence>
<evidence type="ECO:0000313" key="2">
    <source>
        <dbReference type="EMBL" id="KAK7522441.1"/>
    </source>
</evidence>
<feature type="transmembrane region" description="Helical" evidence="1">
    <location>
        <begin position="90"/>
        <end position="111"/>
    </location>
</feature>
<protein>
    <submittedName>
        <fullName evidence="2">Uncharacterized protein</fullName>
    </submittedName>
</protein>
<comment type="caution">
    <text evidence="2">The sequence shown here is derived from an EMBL/GenBank/DDBJ whole genome shotgun (WGS) entry which is preliminary data.</text>
</comment>
<dbReference type="EMBL" id="JBBPHU010000002">
    <property type="protein sequence ID" value="KAK7522441.1"/>
    <property type="molecule type" value="Genomic_DNA"/>
</dbReference>
<keyword evidence="3" id="KW-1185">Reference proteome</keyword>
<evidence type="ECO:0000313" key="3">
    <source>
        <dbReference type="Proteomes" id="UP001363622"/>
    </source>
</evidence>
<dbReference type="Proteomes" id="UP001363622">
    <property type="component" value="Unassembled WGS sequence"/>
</dbReference>
<evidence type="ECO:0000256" key="1">
    <source>
        <dbReference type="SAM" id="Phobius"/>
    </source>
</evidence>
<proteinExistence type="predicted"/>
<organism evidence="2 3">
    <name type="scientific">Phyllosticta citriasiana</name>
    <dbReference type="NCBI Taxonomy" id="595635"/>
    <lineage>
        <taxon>Eukaryota</taxon>
        <taxon>Fungi</taxon>
        <taxon>Dikarya</taxon>
        <taxon>Ascomycota</taxon>
        <taxon>Pezizomycotina</taxon>
        <taxon>Dothideomycetes</taxon>
        <taxon>Dothideomycetes incertae sedis</taxon>
        <taxon>Botryosphaeriales</taxon>
        <taxon>Phyllostictaceae</taxon>
        <taxon>Phyllosticta</taxon>
    </lineage>
</organism>
<gene>
    <name evidence="2" type="ORF">IWZ03DRAFT_371276</name>
</gene>
<keyword evidence="1" id="KW-1133">Transmembrane helix</keyword>
<accession>A0ABR1KYW9</accession>
<reference evidence="2 3" key="1">
    <citation type="submission" date="2024-04" db="EMBL/GenBank/DDBJ databases">
        <title>Phyllosticta paracitricarpa is synonymous to the EU quarantine fungus P. citricarpa based on phylogenomic analyses.</title>
        <authorList>
            <consortium name="Lawrence Berkeley National Laboratory"/>
            <person name="Van Ingen-Buijs V.A."/>
            <person name="Van Westerhoven A.C."/>
            <person name="Haridas S."/>
            <person name="Skiadas P."/>
            <person name="Martin F."/>
            <person name="Groenewald J.Z."/>
            <person name="Crous P.W."/>
            <person name="Seidl M.F."/>
        </authorList>
    </citation>
    <scope>NUCLEOTIDE SEQUENCE [LARGE SCALE GENOMIC DNA]</scope>
    <source>
        <strain evidence="2 3">CBS 123371</strain>
    </source>
</reference>
<name>A0ABR1KYW9_9PEZI</name>